<comment type="caution">
    <text evidence="2">The sequence shown here is derived from an EMBL/GenBank/DDBJ whole genome shotgun (WGS) entry which is preliminary data.</text>
</comment>
<reference evidence="2" key="1">
    <citation type="submission" date="2022-10" db="EMBL/GenBank/DDBJ databases">
        <title>Hoeflea sp. G2-23, isolated from marine algae.</title>
        <authorList>
            <person name="Kristyanto S."/>
            <person name="Kim J.M."/>
            <person name="Jeon C.O."/>
        </authorList>
    </citation>
    <scope>NUCLEOTIDE SEQUENCE</scope>
    <source>
        <strain evidence="2">G2-23</strain>
    </source>
</reference>
<evidence type="ECO:0000313" key="3">
    <source>
        <dbReference type="Proteomes" id="UP001073227"/>
    </source>
</evidence>
<accession>A0ABT3ZFP4</accession>
<name>A0ABT3ZFP4_9HYPH</name>
<sequence>MLGRTANGLFWMFRYIERAENTARLIDAGLRMSLTSLHDREEEWASVLRSSGVFAAFSDNYPEVTSANAVNFLLRDKANPSSVLSAIESARNNGRMVRTALTREAWEATNECYLEMKTLLSRKTAEAELPAIIDKIKQYTGLIRGAFHGTMLRTDRYNFSRIGTFIERADNTARILDVKYYLLLPAASYVGSSLDNVQWETILRSVSAHRAYGWVYEGNYKPANIADFLILNGRMPRSLAYCYDKINANLSYLEREYGKRHPVQDTAAATLGMLREHEIQAIMDRGLHEFLQDFISQNSRVAAEIANAYRFDQD</sequence>
<evidence type="ECO:0000259" key="1">
    <source>
        <dbReference type="Pfam" id="PF04168"/>
    </source>
</evidence>
<keyword evidence="3" id="KW-1185">Reference proteome</keyword>
<dbReference type="PANTHER" id="PTHR34595">
    <property type="entry name" value="BLR5612 PROTEIN"/>
    <property type="match status" value="1"/>
</dbReference>
<feature type="domain" description="DUF403" evidence="1">
    <location>
        <begin position="1"/>
        <end position="309"/>
    </location>
</feature>
<evidence type="ECO:0000313" key="2">
    <source>
        <dbReference type="EMBL" id="MCY0150436.1"/>
    </source>
</evidence>
<proteinExistence type="predicted"/>
<dbReference type="PANTHER" id="PTHR34595:SF7">
    <property type="entry name" value="SLL1039 PROTEIN"/>
    <property type="match status" value="1"/>
</dbReference>
<dbReference type="RefSeq" id="WP_267655874.1">
    <property type="nucleotide sequence ID" value="NZ_JAOVZR010000001.1"/>
</dbReference>
<organism evidence="2 3">
    <name type="scientific">Hoeflea algicola</name>
    <dbReference type="NCBI Taxonomy" id="2983763"/>
    <lineage>
        <taxon>Bacteria</taxon>
        <taxon>Pseudomonadati</taxon>
        <taxon>Pseudomonadota</taxon>
        <taxon>Alphaproteobacteria</taxon>
        <taxon>Hyphomicrobiales</taxon>
        <taxon>Rhizobiaceae</taxon>
        <taxon>Hoeflea</taxon>
    </lineage>
</organism>
<dbReference type="Pfam" id="PF04168">
    <property type="entry name" value="Alpha-E"/>
    <property type="match status" value="1"/>
</dbReference>
<dbReference type="InterPro" id="IPR007296">
    <property type="entry name" value="DUF403"/>
</dbReference>
<gene>
    <name evidence="2" type="ORF">OEG84_22705</name>
</gene>
<protein>
    <submittedName>
        <fullName evidence="2">Alpha-E domain-containing protein</fullName>
    </submittedName>
</protein>
<dbReference type="InterPro" id="IPR051680">
    <property type="entry name" value="ATP-dep_Glu-Cys_Ligase-2"/>
</dbReference>
<dbReference type="EMBL" id="JAOVZR010000001">
    <property type="protein sequence ID" value="MCY0150436.1"/>
    <property type="molecule type" value="Genomic_DNA"/>
</dbReference>
<dbReference type="Proteomes" id="UP001073227">
    <property type="component" value="Unassembled WGS sequence"/>
</dbReference>